<evidence type="ECO:0000313" key="6">
    <source>
        <dbReference type="Proteomes" id="UP001285263"/>
    </source>
</evidence>
<sequence>MNVFLVEDSEAIRLLLAARVRHQPGLNLAGEADTEERAYAMIMATRPDVVITDLSLAVEGSGSRLITALRASGYTGFIAVLSGQDAAIYRAPCLKLGADAFYDKAFGVETLFEDLAATLAAA</sequence>
<dbReference type="Proteomes" id="UP001285263">
    <property type="component" value="Unassembled WGS sequence"/>
</dbReference>
<dbReference type="PANTHER" id="PTHR44591">
    <property type="entry name" value="STRESS RESPONSE REGULATOR PROTEIN 1"/>
    <property type="match status" value="1"/>
</dbReference>
<protein>
    <submittedName>
        <fullName evidence="5">Response regulator</fullName>
    </submittedName>
</protein>
<dbReference type="InterPro" id="IPR011006">
    <property type="entry name" value="CheY-like_superfamily"/>
</dbReference>
<gene>
    <name evidence="5" type="ORF">SNE35_19640</name>
</gene>
<feature type="domain" description="Response regulatory" evidence="4">
    <location>
        <begin position="2"/>
        <end position="119"/>
    </location>
</feature>
<reference evidence="5 6" key="1">
    <citation type="submission" date="2023-11" db="EMBL/GenBank/DDBJ databases">
        <title>Paucibacter sp. nov., isolated from fresh soil in Korea.</title>
        <authorList>
            <person name="Le N.T.T."/>
        </authorList>
    </citation>
    <scope>NUCLEOTIDE SEQUENCE [LARGE SCALE GENOMIC DNA]</scope>
    <source>
        <strain evidence="5 6">R3-3</strain>
    </source>
</reference>
<dbReference type="RefSeq" id="WP_320424681.1">
    <property type="nucleotide sequence ID" value="NZ_JAXCLA010000006.1"/>
</dbReference>
<comment type="caution">
    <text evidence="5">The sequence shown here is derived from an EMBL/GenBank/DDBJ whole genome shotgun (WGS) entry which is preliminary data.</text>
</comment>
<dbReference type="PROSITE" id="PS50110">
    <property type="entry name" value="RESPONSE_REGULATORY"/>
    <property type="match status" value="1"/>
</dbReference>
<evidence type="ECO:0000256" key="1">
    <source>
        <dbReference type="ARBA" id="ARBA00022553"/>
    </source>
</evidence>
<proteinExistence type="predicted"/>
<dbReference type="Pfam" id="PF00072">
    <property type="entry name" value="Response_reg"/>
    <property type="match status" value="1"/>
</dbReference>
<dbReference type="InterPro" id="IPR001789">
    <property type="entry name" value="Sig_transdc_resp-reg_receiver"/>
</dbReference>
<dbReference type="SUPFAM" id="SSF52172">
    <property type="entry name" value="CheY-like"/>
    <property type="match status" value="1"/>
</dbReference>
<keyword evidence="2" id="KW-0902">Two-component regulatory system</keyword>
<evidence type="ECO:0000256" key="2">
    <source>
        <dbReference type="ARBA" id="ARBA00023012"/>
    </source>
</evidence>
<dbReference type="EMBL" id="JAXCLA010000006">
    <property type="protein sequence ID" value="MDY0746734.1"/>
    <property type="molecule type" value="Genomic_DNA"/>
</dbReference>
<keyword evidence="1 3" id="KW-0597">Phosphoprotein</keyword>
<evidence type="ECO:0000259" key="4">
    <source>
        <dbReference type="PROSITE" id="PS50110"/>
    </source>
</evidence>
<evidence type="ECO:0000256" key="3">
    <source>
        <dbReference type="PROSITE-ProRule" id="PRU00169"/>
    </source>
</evidence>
<dbReference type="Gene3D" id="3.40.50.2300">
    <property type="match status" value="1"/>
</dbReference>
<evidence type="ECO:0000313" key="5">
    <source>
        <dbReference type="EMBL" id="MDY0746734.1"/>
    </source>
</evidence>
<dbReference type="PANTHER" id="PTHR44591:SF14">
    <property type="entry name" value="PROTEIN PILG"/>
    <property type="match status" value="1"/>
</dbReference>
<keyword evidence="6" id="KW-1185">Reference proteome</keyword>
<accession>A0ABU5DKB2</accession>
<name>A0ABU5DKB2_9BURK</name>
<organism evidence="5 6">
    <name type="scientific">Roseateles agri</name>
    <dbReference type="NCBI Taxonomy" id="3098619"/>
    <lineage>
        <taxon>Bacteria</taxon>
        <taxon>Pseudomonadati</taxon>
        <taxon>Pseudomonadota</taxon>
        <taxon>Betaproteobacteria</taxon>
        <taxon>Burkholderiales</taxon>
        <taxon>Sphaerotilaceae</taxon>
        <taxon>Roseateles</taxon>
    </lineage>
</organism>
<dbReference type="SMART" id="SM00448">
    <property type="entry name" value="REC"/>
    <property type="match status" value="1"/>
</dbReference>
<feature type="modified residue" description="4-aspartylphosphate" evidence="3">
    <location>
        <position position="53"/>
    </location>
</feature>
<dbReference type="InterPro" id="IPR050595">
    <property type="entry name" value="Bact_response_regulator"/>
</dbReference>